<reference evidence="2 3" key="1">
    <citation type="submission" date="2020-02" db="EMBL/GenBank/DDBJ databases">
        <title>Draft genome sequence of Haematococcus lacustris strain NIES-144.</title>
        <authorList>
            <person name="Morimoto D."/>
            <person name="Nakagawa S."/>
            <person name="Yoshida T."/>
            <person name="Sawayama S."/>
        </authorList>
    </citation>
    <scope>NUCLEOTIDE SEQUENCE [LARGE SCALE GENOMIC DNA]</scope>
    <source>
        <strain evidence="2 3">NIES-144</strain>
    </source>
</reference>
<proteinExistence type="predicted"/>
<keyword evidence="3" id="KW-1185">Reference proteome</keyword>
<feature type="region of interest" description="Disordered" evidence="1">
    <location>
        <begin position="1"/>
        <end position="75"/>
    </location>
</feature>
<comment type="caution">
    <text evidence="2">The sequence shown here is derived from an EMBL/GenBank/DDBJ whole genome shotgun (WGS) entry which is preliminary data.</text>
</comment>
<feature type="compositionally biased region" description="Low complexity" evidence="1">
    <location>
        <begin position="41"/>
        <end position="57"/>
    </location>
</feature>
<sequence>MTGRSVQGSQHMPHSQRAGSSARQQRRTVPRAMRMPHLQRQQGQAAGPGSSAAQCPGLGSPPGHPKGRMQQPQLKAACCSGRRQGREGVVVREWEGSSGAQPAARSPSSACAVSEERAAARQLLSGFDPLAHVGERHNWMLVLAPEQPMAEEECIIMFNRLQSEALRGREGIIRSGVLGSGRGGAGQRAGGGCGGGWWDQVTGSRWVTLSPGALTDDASADRSSSTCMAALSVVCCAGGRPRCRALPATTLVLTLLCAPLLALIDTA</sequence>
<accession>A0A699ZIB1</accession>
<dbReference type="Proteomes" id="UP000485058">
    <property type="component" value="Unassembled WGS sequence"/>
</dbReference>
<feature type="compositionally biased region" description="Polar residues" evidence="1">
    <location>
        <begin position="1"/>
        <end position="13"/>
    </location>
</feature>
<evidence type="ECO:0000256" key="1">
    <source>
        <dbReference type="SAM" id="MobiDB-lite"/>
    </source>
</evidence>
<organism evidence="2 3">
    <name type="scientific">Haematococcus lacustris</name>
    <name type="common">Green alga</name>
    <name type="synonym">Haematococcus pluvialis</name>
    <dbReference type="NCBI Taxonomy" id="44745"/>
    <lineage>
        <taxon>Eukaryota</taxon>
        <taxon>Viridiplantae</taxon>
        <taxon>Chlorophyta</taxon>
        <taxon>core chlorophytes</taxon>
        <taxon>Chlorophyceae</taxon>
        <taxon>CS clade</taxon>
        <taxon>Chlamydomonadales</taxon>
        <taxon>Haematococcaceae</taxon>
        <taxon>Haematococcus</taxon>
    </lineage>
</organism>
<protein>
    <submittedName>
        <fullName evidence="2">Uncharacterized protein</fullName>
    </submittedName>
</protein>
<evidence type="ECO:0000313" key="3">
    <source>
        <dbReference type="Proteomes" id="UP000485058"/>
    </source>
</evidence>
<dbReference type="EMBL" id="BLLF01001889">
    <property type="protein sequence ID" value="GFH21715.1"/>
    <property type="molecule type" value="Genomic_DNA"/>
</dbReference>
<evidence type="ECO:0000313" key="2">
    <source>
        <dbReference type="EMBL" id="GFH21715.1"/>
    </source>
</evidence>
<name>A0A699ZIB1_HAELA</name>
<gene>
    <name evidence="2" type="ORF">HaLaN_19073</name>
</gene>
<dbReference type="AlphaFoldDB" id="A0A699ZIB1"/>